<sequence length="283" mass="29308">MAQAASRNRGIERRRSSVRINLTHNDPTIPSPGEMAMSPGAMSRHGSMSFNNGGGGMGGGHAGGPHGRTPSLGELHQELENEQEFQVNRLLNMIRQQQAQITNLTAAAAPNNAGSSGPASATAAGHAASAIAIDDSTTPTSERSMSLPHHPAGHPQQGPLHAAPRARSPAVVPQQQQGQFPPQPASRTSSYGPGARSRGSSRVGSPALRPGSASSGTAVAMAGAGAPAPGGAGRERDESAFYQAETQMLTRENQMLKLRIRELGESFASHADHVPLLYPPTVP</sequence>
<dbReference type="PANTHER" id="PTHR39610:SF2">
    <property type="entry name" value="BZIP DOMAIN-CONTAINING PROTEIN"/>
    <property type="match status" value="1"/>
</dbReference>
<feature type="compositionally biased region" description="Low complexity" evidence="1">
    <location>
        <begin position="189"/>
        <end position="229"/>
    </location>
</feature>
<dbReference type="AlphaFoldDB" id="A0A6A6NXJ9"/>
<protein>
    <submittedName>
        <fullName evidence="2">Uncharacterized protein</fullName>
    </submittedName>
</protein>
<organism evidence="2 3">
    <name type="scientific">Lineolata rhizophorae</name>
    <dbReference type="NCBI Taxonomy" id="578093"/>
    <lineage>
        <taxon>Eukaryota</taxon>
        <taxon>Fungi</taxon>
        <taxon>Dikarya</taxon>
        <taxon>Ascomycota</taxon>
        <taxon>Pezizomycotina</taxon>
        <taxon>Dothideomycetes</taxon>
        <taxon>Dothideomycetes incertae sedis</taxon>
        <taxon>Lineolatales</taxon>
        <taxon>Lineolataceae</taxon>
        <taxon>Lineolata</taxon>
    </lineage>
</organism>
<dbReference type="PANTHER" id="PTHR39610">
    <property type="entry name" value="BZIP DOMAIN-CONTAINING PROTEIN-RELATED"/>
    <property type="match status" value="1"/>
</dbReference>
<reference evidence="2" key="1">
    <citation type="journal article" date="2020" name="Stud. Mycol.">
        <title>101 Dothideomycetes genomes: a test case for predicting lifestyles and emergence of pathogens.</title>
        <authorList>
            <person name="Haridas S."/>
            <person name="Albert R."/>
            <person name="Binder M."/>
            <person name="Bloem J."/>
            <person name="Labutti K."/>
            <person name="Salamov A."/>
            <person name="Andreopoulos B."/>
            <person name="Baker S."/>
            <person name="Barry K."/>
            <person name="Bills G."/>
            <person name="Bluhm B."/>
            <person name="Cannon C."/>
            <person name="Castanera R."/>
            <person name="Culley D."/>
            <person name="Daum C."/>
            <person name="Ezra D."/>
            <person name="Gonzalez J."/>
            <person name="Henrissat B."/>
            <person name="Kuo A."/>
            <person name="Liang C."/>
            <person name="Lipzen A."/>
            <person name="Lutzoni F."/>
            <person name="Magnuson J."/>
            <person name="Mondo S."/>
            <person name="Nolan M."/>
            <person name="Ohm R."/>
            <person name="Pangilinan J."/>
            <person name="Park H.-J."/>
            <person name="Ramirez L."/>
            <person name="Alfaro M."/>
            <person name="Sun H."/>
            <person name="Tritt A."/>
            <person name="Yoshinaga Y."/>
            <person name="Zwiers L.-H."/>
            <person name="Turgeon B."/>
            <person name="Goodwin S."/>
            <person name="Spatafora J."/>
            <person name="Crous P."/>
            <person name="Grigoriev I."/>
        </authorList>
    </citation>
    <scope>NUCLEOTIDE SEQUENCE</scope>
    <source>
        <strain evidence="2">ATCC 16933</strain>
    </source>
</reference>
<feature type="region of interest" description="Disordered" evidence="1">
    <location>
        <begin position="1"/>
        <end position="72"/>
    </location>
</feature>
<dbReference type="OrthoDB" id="5407781at2759"/>
<feature type="compositionally biased region" description="Gly residues" evidence="1">
    <location>
        <begin position="52"/>
        <end position="66"/>
    </location>
</feature>
<keyword evidence="3" id="KW-1185">Reference proteome</keyword>
<feature type="compositionally biased region" description="Low complexity" evidence="1">
    <location>
        <begin position="147"/>
        <end position="180"/>
    </location>
</feature>
<evidence type="ECO:0000256" key="1">
    <source>
        <dbReference type="SAM" id="MobiDB-lite"/>
    </source>
</evidence>
<feature type="compositionally biased region" description="Polar residues" evidence="1">
    <location>
        <begin position="18"/>
        <end position="28"/>
    </location>
</feature>
<dbReference type="EMBL" id="MU001684">
    <property type="protein sequence ID" value="KAF2456182.1"/>
    <property type="molecule type" value="Genomic_DNA"/>
</dbReference>
<name>A0A6A6NXJ9_9PEZI</name>
<dbReference type="Proteomes" id="UP000799766">
    <property type="component" value="Unassembled WGS sequence"/>
</dbReference>
<evidence type="ECO:0000313" key="2">
    <source>
        <dbReference type="EMBL" id="KAF2456182.1"/>
    </source>
</evidence>
<evidence type="ECO:0000313" key="3">
    <source>
        <dbReference type="Proteomes" id="UP000799766"/>
    </source>
</evidence>
<feature type="region of interest" description="Disordered" evidence="1">
    <location>
        <begin position="137"/>
        <end position="237"/>
    </location>
</feature>
<accession>A0A6A6NXJ9</accession>
<gene>
    <name evidence="2" type="ORF">BDY21DRAFT_386626</name>
</gene>
<proteinExistence type="predicted"/>